<sequence length="58" mass="6089">MLPAPGERDPAGFERRMAAHCARLDALGVECRPGDGPRPRQCRPGVVGQPLDGPPSAV</sequence>
<evidence type="ECO:0000313" key="2">
    <source>
        <dbReference type="EMBL" id="GAA2242019.1"/>
    </source>
</evidence>
<feature type="region of interest" description="Disordered" evidence="1">
    <location>
        <begin position="30"/>
        <end position="58"/>
    </location>
</feature>
<reference evidence="3" key="1">
    <citation type="journal article" date="2019" name="Int. J. Syst. Evol. Microbiol.">
        <title>The Global Catalogue of Microorganisms (GCM) 10K type strain sequencing project: providing services to taxonomists for standard genome sequencing and annotation.</title>
        <authorList>
            <consortium name="The Broad Institute Genomics Platform"/>
            <consortium name="The Broad Institute Genome Sequencing Center for Infectious Disease"/>
            <person name="Wu L."/>
            <person name="Ma J."/>
        </authorList>
    </citation>
    <scope>NUCLEOTIDE SEQUENCE [LARGE SCALE GENOMIC DNA]</scope>
    <source>
        <strain evidence="3">JCM 7356</strain>
    </source>
</reference>
<protein>
    <submittedName>
        <fullName evidence="2">Uncharacterized protein</fullName>
    </submittedName>
</protein>
<gene>
    <name evidence="2" type="ORF">GCM10010430_24520</name>
</gene>
<organism evidence="2 3">
    <name type="scientific">Kitasatospora cystarginea</name>
    <dbReference type="NCBI Taxonomy" id="58350"/>
    <lineage>
        <taxon>Bacteria</taxon>
        <taxon>Bacillati</taxon>
        <taxon>Actinomycetota</taxon>
        <taxon>Actinomycetes</taxon>
        <taxon>Kitasatosporales</taxon>
        <taxon>Streptomycetaceae</taxon>
        <taxon>Kitasatospora</taxon>
    </lineage>
</organism>
<name>A0ABP5QQ05_9ACTN</name>
<accession>A0ABP5QQ05</accession>
<dbReference type="Proteomes" id="UP001500305">
    <property type="component" value="Unassembled WGS sequence"/>
</dbReference>
<evidence type="ECO:0000313" key="3">
    <source>
        <dbReference type="Proteomes" id="UP001500305"/>
    </source>
</evidence>
<comment type="caution">
    <text evidence="2">The sequence shown here is derived from an EMBL/GenBank/DDBJ whole genome shotgun (WGS) entry which is preliminary data.</text>
</comment>
<evidence type="ECO:0000256" key="1">
    <source>
        <dbReference type="SAM" id="MobiDB-lite"/>
    </source>
</evidence>
<proteinExistence type="predicted"/>
<dbReference type="RefSeq" id="WP_425557596.1">
    <property type="nucleotide sequence ID" value="NZ_BAAATR010000008.1"/>
</dbReference>
<keyword evidence="3" id="KW-1185">Reference proteome</keyword>
<dbReference type="EMBL" id="BAAATR010000008">
    <property type="protein sequence ID" value="GAA2242019.1"/>
    <property type="molecule type" value="Genomic_DNA"/>
</dbReference>